<keyword evidence="2" id="KW-0175">Coiled coil</keyword>
<dbReference type="EMBL" id="BOMM01000064">
    <property type="protein sequence ID" value="GIE15260.1"/>
    <property type="molecule type" value="Genomic_DNA"/>
</dbReference>
<feature type="domain" description="Peptidoglycan binding-like" evidence="3">
    <location>
        <begin position="120"/>
        <end position="172"/>
    </location>
</feature>
<sequence length="346" mass="35064">MRTVKVVAAGLLLAVGGFAGTRLLAGRDPAEPASAAPPSLTVTAVTRGDLADSRTMPGTLGFGAGVTVRGSGPGIVTQLPPVGFAVRRGQPLYRVDDQLVLVLFGTTPLFRVLDKPGLTGRDVAELRENLAQLGYASHRVRDNDVLDAALLDGVRRWQRDAGIPSPTKVVSPARAVVLDGPGRVSAITAHPGDPAAGDLFTVTGTGKVVTVAMPATDVGTVRAGMAVTVALPSGGSTPGVVGTVGSAVADGSPGEAPKINVSIRLTRPADIAKLDAAAVQVRFTTQVRKGLLTVPVGALVALREGGYAVQRPGGSLIPVTTGMFADGLVEVSGDQITEGMPVVTTS</sequence>
<dbReference type="GO" id="GO:0030313">
    <property type="term" value="C:cell envelope"/>
    <property type="evidence" value="ECO:0007669"/>
    <property type="project" value="UniProtKB-SubCell"/>
</dbReference>
<evidence type="ECO:0000313" key="4">
    <source>
        <dbReference type="EMBL" id="GIE15260.1"/>
    </source>
</evidence>
<gene>
    <name evidence="4" type="ORF">Afe05nite_71000</name>
</gene>
<evidence type="ECO:0000256" key="1">
    <source>
        <dbReference type="ARBA" id="ARBA00004196"/>
    </source>
</evidence>
<dbReference type="InterPro" id="IPR002477">
    <property type="entry name" value="Peptidoglycan-bd-like"/>
</dbReference>
<dbReference type="InterPro" id="IPR036365">
    <property type="entry name" value="PGBD-like_sf"/>
</dbReference>
<organism evidence="4 5">
    <name type="scientific">Paractinoplanes ferrugineus</name>
    <dbReference type="NCBI Taxonomy" id="113564"/>
    <lineage>
        <taxon>Bacteria</taxon>
        <taxon>Bacillati</taxon>
        <taxon>Actinomycetota</taxon>
        <taxon>Actinomycetes</taxon>
        <taxon>Micromonosporales</taxon>
        <taxon>Micromonosporaceae</taxon>
        <taxon>Paractinoplanes</taxon>
    </lineage>
</organism>
<protein>
    <submittedName>
        <fullName evidence="4">Peptidoglycan-binding protein</fullName>
    </submittedName>
</protein>
<evidence type="ECO:0000313" key="5">
    <source>
        <dbReference type="Proteomes" id="UP000598174"/>
    </source>
</evidence>
<dbReference type="InterPro" id="IPR036366">
    <property type="entry name" value="PGBDSf"/>
</dbReference>
<reference evidence="4" key="1">
    <citation type="submission" date="2021-01" db="EMBL/GenBank/DDBJ databases">
        <title>Whole genome shotgun sequence of Actinoplanes ferrugineus NBRC 15555.</title>
        <authorList>
            <person name="Komaki H."/>
            <person name="Tamura T."/>
        </authorList>
    </citation>
    <scope>NUCLEOTIDE SEQUENCE</scope>
    <source>
        <strain evidence="4">NBRC 15555</strain>
    </source>
</reference>
<dbReference type="PANTHER" id="PTHR32347">
    <property type="entry name" value="EFFLUX SYSTEM COMPONENT YKNX-RELATED"/>
    <property type="match status" value="1"/>
</dbReference>
<dbReference type="RefSeq" id="WP_203821634.1">
    <property type="nucleotide sequence ID" value="NZ_BAAABP010000080.1"/>
</dbReference>
<comment type="subcellular location">
    <subcellularLocation>
        <location evidence="1">Cell envelope</location>
    </subcellularLocation>
</comment>
<dbReference type="Pfam" id="PF01471">
    <property type="entry name" value="PG_binding_1"/>
    <property type="match status" value="1"/>
</dbReference>
<dbReference type="Proteomes" id="UP000598174">
    <property type="component" value="Unassembled WGS sequence"/>
</dbReference>
<keyword evidence="5" id="KW-1185">Reference proteome</keyword>
<dbReference type="AlphaFoldDB" id="A0A919J7J2"/>
<evidence type="ECO:0000259" key="3">
    <source>
        <dbReference type="Pfam" id="PF01471"/>
    </source>
</evidence>
<dbReference type="SUPFAM" id="SSF47090">
    <property type="entry name" value="PGBD-like"/>
    <property type="match status" value="1"/>
</dbReference>
<dbReference type="PANTHER" id="PTHR32347:SF29">
    <property type="entry name" value="UPF0194 MEMBRANE PROTEIN YBHG"/>
    <property type="match status" value="1"/>
</dbReference>
<dbReference type="Gene3D" id="1.10.101.10">
    <property type="entry name" value="PGBD-like superfamily/PGBD"/>
    <property type="match status" value="1"/>
</dbReference>
<dbReference type="InterPro" id="IPR050465">
    <property type="entry name" value="UPF0194_transport"/>
</dbReference>
<accession>A0A919J7J2</accession>
<name>A0A919J7J2_9ACTN</name>
<comment type="caution">
    <text evidence="4">The sequence shown here is derived from an EMBL/GenBank/DDBJ whole genome shotgun (WGS) entry which is preliminary data.</text>
</comment>
<evidence type="ECO:0000256" key="2">
    <source>
        <dbReference type="ARBA" id="ARBA00023054"/>
    </source>
</evidence>
<proteinExistence type="predicted"/>